<evidence type="ECO:0000259" key="1">
    <source>
        <dbReference type="Pfam" id="PF00561"/>
    </source>
</evidence>
<dbReference type="AlphaFoldDB" id="A0A2N7LF58"/>
<evidence type="ECO:0000313" key="3">
    <source>
        <dbReference type="Proteomes" id="UP000235387"/>
    </source>
</evidence>
<comment type="caution">
    <text evidence="2">The sequence shown here is derived from an EMBL/GenBank/DDBJ whole genome shotgun (WGS) entry which is preliminary data.</text>
</comment>
<protein>
    <recommendedName>
        <fullName evidence="1">AB hydrolase-1 domain-containing protein</fullName>
    </recommendedName>
</protein>
<dbReference type="PANTHER" id="PTHR43265:SF1">
    <property type="entry name" value="ESTERASE ESTD"/>
    <property type="match status" value="1"/>
</dbReference>
<gene>
    <name evidence="2" type="ORF">BCT23_11015</name>
</gene>
<dbReference type="EMBL" id="MDAL01000009">
    <property type="protein sequence ID" value="PMN94035.1"/>
    <property type="molecule type" value="Genomic_DNA"/>
</dbReference>
<organism evidence="2 3">
    <name type="scientific">Enterovibrio norvegicus</name>
    <dbReference type="NCBI Taxonomy" id="188144"/>
    <lineage>
        <taxon>Bacteria</taxon>
        <taxon>Pseudomonadati</taxon>
        <taxon>Pseudomonadota</taxon>
        <taxon>Gammaproteobacteria</taxon>
        <taxon>Vibrionales</taxon>
        <taxon>Vibrionaceae</taxon>
        <taxon>Enterovibrio</taxon>
    </lineage>
</organism>
<dbReference type="InterPro" id="IPR053145">
    <property type="entry name" value="AB_hydrolase_Est10"/>
</dbReference>
<dbReference type="PANTHER" id="PTHR43265">
    <property type="entry name" value="ESTERASE ESTD"/>
    <property type="match status" value="1"/>
</dbReference>
<dbReference type="Proteomes" id="UP000235387">
    <property type="component" value="Unassembled WGS sequence"/>
</dbReference>
<dbReference type="InterPro" id="IPR029058">
    <property type="entry name" value="AB_hydrolase_fold"/>
</dbReference>
<name>A0A2N7LF58_9GAMM</name>
<sequence length="291" mass="32135">MTESEVEIDVDGGLISGTLVTHEQALNSAVSIIIAGSGPTDRNGNQEGLRNDSLEKISTSLLRHQYASFRFDKRGVGKSCFPSLLESDLTIDTYVKDIHCIIQTLSDEYGFRTFNLIGHSEGGLIALLVAQTACINSLVLIATPALSFAENLIKQYQLRAPQFTEDVETILEAIKQGKAIQCGCEHLSLVFRPSVIPYIKSCYFIDPLAIASTLSRPIHVIQGDNDIQVEAMNGMMFEEVLGKSFVRLTMCKGMNHVLVRSFKDHDQNIHTYNDPTQPIHPKLQNALIDAL</sequence>
<dbReference type="Pfam" id="PF00561">
    <property type="entry name" value="Abhydrolase_1"/>
    <property type="match status" value="1"/>
</dbReference>
<dbReference type="Gene3D" id="3.40.50.1820">
    <property type="entry name" value="alpha/beta hydrolase"/>
    <property type="match status" value="1"/>
</dbReference>
<dbReference type="RefSeq" id="WP_102390280.1">
    <property type="nucleotide sequence ID" value="NZ_MDAL01000009.1"/>
</dbReference>
<feature type="domain" description="AB hydrolase-1" evidence="1">
    <location>
        <begin position="57"/>
        <end position="168"/>
    </location>
</feature>
<reference evidence="3" key="1">
    <citation type="submission" date="2016-07" db="EMBL/GenBank/DDBJ databases">
        <title>Nontailed viruses are major unrecognized killers of bacteria in the ocean.</title>
        <authorList>
            <person name="Kauffman K."/>
            <person name="Hussain F."/>
            <person name="Yang J."/>
            <person name="Arevalo P."/>
            <person name="Brown J."/>
            <person name="Cutler M."/>
            <person name="Kelly L."/>
            <person name="Polz M.F."/>
        </authorList>
    </citation>
    <scope>NUCLEOTIDE SEQUENCE [LARGE SCALE GENOMIC DNA]</scope>
    <source>
        <strain evidence="3">10N.261.45.A10</strain>
    </source>
</reference>
<evidence type="ECO:0000313" key="2">
    <source>
        <dbReference type="EMBL" id="PMN94035.1"/>
    </source>
</evidence>
<dbReference type="SUPFAM" id="SSF53474">
    <property type="entry name" value="alpha/beta-Hydrolases"/>
    <property type="match status" value="1"/>
</dbReference>
<dbReference type="InterPro" id="IPR000073">
    <property type="entry name" value="AB_hydrolase_1"/>
</dbReference>
<accession>A0A2N7LF58</accession>
<proteinExistence type="predicted"/>
<dbReference type="GO" id="GO:0052689">
    <property type="term" value="F:carboxylic ester hydrolase activity"/>
    <property type="evidence" value="ECO:0007669"/>
    <property type="project" value="TreeGrafter"/>
</dbReference>